<dbReference type="Proteomes" id="UP000324222">
    <property type="component" value="Unassembled WGS sequence"/>
</dbReference>
<reference evidence="2 3" key="1">
    <citation type="submission" date="2019-05" db="EMBL/GenBank/DDBJ databases">
        <title>Another draft genome of Portunus trituberculatus and its Hox gene families provides insights of decapod evolution.</title>
        <authorList>
            <person name="Jeong J.-H."/>
            <person name="Song I."/>
            <person name="Kim S."/>
            <person name="Choi T."/>
            <person name="Kim D."/>
            <person name="Ryu S."/>
            <person name="Kim W."/>
        </authorList>
    </citation>
    <scope>NUCLEOTIDE SEQUENCE [LARGE SCALE GENOMIC DNA]</scope>
    <source>
        <tissue evidence="2">Muscle</tissue>
    </source>
</reference>
<evidence type="ECO:0000313" key="3">
    <source>
        <dbReference type="Proteomes" id="UP000324222"/>
    </source>
</evidence>
<evidence type="ECO:0000313" key="2">
    <source>
        <dbReference type="EMBL" id="MPC58987.1"/>
    </source>
</evidence>
<feature type="region of interest" description="Disordered" evidence="1">
    <location>
        <begin position="38"/>
        <end position="86"/>
    </location>
</feature>
<keyword evidence="3" id="KW-1185">Reference proteome</keyword>
<feature type="compositionally biased region" description="Low complexity" evidence="1">
    <location>
        <begin position="59"/>
        <end position="72"/>
    </location>
</feature>
<organism evidence="2 3">
    <name type="scientific">Portunus trituberculatus</name>
    <name type="common">Swimming crab</name>
    <name type="synonym">Neptunus trituberculatus</name>
    <dbReference type="NCBI Taxonomy" id="210409"/>
    <lineage>
        <taxon>Eukaryota</taxon>
        <taxon>Metazoa</taxon>
        <taxon>Ecdysozoa</taxon>
        <taxon>Arthropoda</taxon>
        <taxon>Crustacea</taxon>
        <taxon>Multicrustacea</taxon>
        <taxon>Malacostraca</taxon>
        <taxon>Eumalacostraca</taxon>
        <taxon>Eucarida</taxon>
        <taxon>Decapoda</taxon>
        <taxon>Pleocyemata</taxon>
        <taxon>Brachyura</taxon>
        <taxon>Eubrachyura</taxon>
        <taxon>Portunoidea</taxon>
        <taxon>Portunidae</taxon>
        <taxon>Portuninae</taxon>
        <taxon>Portunus</taxon>
    </lineage>
</organism>
<dbReference type="AlphaFoldDB" id="A0A5B7GNY7"/>
<dbReference type="EMBL" id="VSRR010016162">
    <property type="protein sequence ID" value="MPC58987.1"/>
    <property type="molecule type" value="Genomic_DNA"/>
</dbReference>
<proteinExistence type="predicted"/>
<sequence>MTCLTDPATFPAEGWPASACRLLKTLVFGRDRQSVLAAPPINMTHHHPHLDHHPPVSVPPHHSVVSAPLAAPHFPPHPSTKKPRVA</sequence>
<protein>
    <submittedName>
        <fullName evidence="2">Uncharacterized protein</fullName>
    </submittedName>
</protein>
<accession>A0A5B7GNY7</accession>
<evidence type="ECO:0000256" key="1">
    <source>
        <dbReference type="SAM" id="MobiDB-lite"/>
    </source>
</evidence>
<comment type="caution">
    <text evidence="2">The sequence shown here is derived from an EMBL/GenBank/DDBJ whole genome shotgun (WGS) entry which is preliminary data.</text>
</comment>
<name>A0A5B7GNY7_PORTR</name>
<gene>
    <name evidence="2" type="ORF">E2C01_053002</name>
</gene>